<comment type="catalytic activity">
    <reaction evidence="6 7">
        <text>RNA(n) + a ribonucleoside 5'-triphosphate = RNA(n+1) + diphosphate</text>
        <dbReference type="Rhea" id="RHEA:21248"/>
        <dbReference type="Rhea" id="RHEA-COMP:14527"/>
        <dbReference type="Rhea" id="RHEA-COMP:17342"/>
        <dbReference type="ChEBI" id="CHEBI:33019"/>
        <dbReference type="ChEBI" id="CHEBI:61557"/>
        <dbReference type="ChEBI" id="CHEBI:140395"/>
        <dbReference type="EC" id="2.7.7.6"/>
    </reaction>
</comment>
<keyword evidence="5 7" id="KW-0804">Transcription</keyword>
<comment type="caution">
    <text evidence="10">The sequence shown here is derived from an EMBL/GenBank/DDBJ whole genome shotgun (WGS) entry which is preliminary data.</text>
</comment>
<keyword evidence="2 7" id="KW-0808">Transferase</keyword>
<feature type="domain" description="RNA polymerase N-terminal" evidence="9">
    <location>
        <begin position="227"/>
        <end position="506"/>
    </location>
</feature>
<keyword evidence="4" id="KW-0862">Zinc</keyword>
<dbReference type="Gene3D" id="3.10.450.40">
    <property type="match status" value="1"/>
</dbReference>
<dbReference type="InterPro" id="IPR045867">
    <property type="entry name" value="DNA-dir_RpoC_beta_prime"/>
</dbReference>
<dbReference type="Gene3D" id="2.40.40.20">
    <property type="match status" value="1"/>
</dbReference>
<dbReference type="EMBL" id="JAUIZM010000007">
    <property type="protein sequence ID" value="KAK1374430.1"/>
    <property type="molecule type" value="Genomic_DNA"/>
</dbReference>
<dbReference type="CDD" id="cd10506">
    <property type="entry name" value="RNAP_IV_RPD1_N"/>
    <property type="match status" value="1"/>
</dbReference>
<organism evidence="10 11">
    <name type="scientific">Heracleum sosnowskyi</name>
    <dbReference type="NCBI Taxonomy" id="360622"/>
    <lineage>
        <taxon>Eukaryota</taxon>
        <taxon>Viridiplantae</taxon>
        <taxon>Streptophyta</taxon>
        <taxon>Embryophyta</taxon>
        <taxon>Tracheophyta</taxon>
        <taxon>Spermatophyta</taxon>
        <taxon>Magnoliopsida</taxon>
        <taxon>eudicotyledons</taxon>
        <taxon>Gunneridae</taxon>
        <taxon>Pentapetalae</taxon>
        <taxon>asterids</taxon>
        <taxon>campanulids</taxon>
        <taxon>Apiales</taxon>
        <taxon>Apiaceae</taxon>
        <taxon>Apioideae</taxon>
        <taxon>apioid superclade</taxon>
        <taxon>Tordylieae</taxon>
        <taxon>Tordyliinae</taxon>
        <taxon>Heracleum</taxon>
    </lineage>
</organism>
<comment type="similarity">
    <text evidence="7">Belongs to the RNA polymerase beta' chain family.</text>
</comment>
<protein>
    <recommendedName>
        <fullName evidence="7">DNA-directed RNA polymerase subunit</fullName>
        <ecNumber evidence="7">2.7.7.6</ecNumber>
    </recommendedName>
</protein>
<evidence type="ECO:0000256" key="4">
    <source>
        <dbReference type="ARBA" id="ARBA00022833"/>
    </source>
</evidence>
<dbReference type="Gene3D" id="4.10.860.120">
    <property type="entry name" value="RNA polymerase II, clamp domain"/>
    <property type="match status" value="1"/>
</dbReference>
<evidence type="ECO:0000259" key="9">
    <source>
        <dbReference type="SMART" id="SM00663"/>
    </source>
</evidence>
<dbReference type="Gene3D" id="1.10.132.30">
    <property type="match status" value="1"/>
</dbReference>
<evidence type="ECO:0000256" key="1">
    <source>
        <dbReference type="ARBA" id="ARBA00022478"/>
    </source>
</evidence>
<dbReference type="PANTHER" id="PTHR19376">
    <property type="entry name" value="DNA-DIRECTED RNA POLYMERASE"/>
    <property type="match status" value="1"/>
</dbReference>
<dbReference type="Pfam" id="PF04997">
    <property type="entry name" value="RNA_pol_Rpb1_1"/>
    <property type="match status" value="1"/>
</dbReference>
<keyword evidence="3 7" id="KW-0548">Nucleotidyltransferase</keyword>
<dbReference type="InterPro" id="IPR007081">
    <property type="entry name" value="RNA_pol_Rpb1_5"/>
</dbReference>
<dbReference type="GO" id="GO:0006351">
    <property type="term" value="P:DNA-templated transcription"/>
    <property type="evidence" value="ECO:0007669"/>
    <property type="project" value="InterPro"/>
</dbReference>
<sequence>MDYDYGEQEVTSGFLSSITFGIVTEEDVEKMSVKEIEVPNDVIHPTLGIPSPMSSQCLTCDAKNVKTCEGHFGFIKFPHTILHPYFISDVAKILNRICVNCKSERTRTKTASSPSSNKKHGRSTSTKKKHGRCKYCDGHLKDKYPRTIFKVSSKEIFGSTVICAKIGDRLRTPSIASDYWDFLLNDPQEEGNAFKPYERSLSHAQVQELLKGINPKFIEDFVKDNRNLISMNNFPVTPNSHRVNECGQQMRFDERTRFYRKLVDFKGSANELGARVMDCLKLSKLKSEKVSTKVTGPQMFIQNEDAAPKMSGLKFIKELILGKRSDHTFRMVVVGDPSIKVDEIGVPCHIAQAMQISEQLNSQNWENLGLRILTRGETYVRRDGGLVRVTMKDDRLQIGDTIHRPLRDGDIVLINRPPSIHPHSLIALSVKILPTKSILSLNPLICSPFRGDFDGDCYHGYVPQSMDSRVELQELVALDKQLIDIQSGQNLLSLTQDTLTAAHLVIEDGVLLNRPQMQQLQMFCPQPSSLQLPAIFKASSCNNYSKATSSDTCWWTGKQLFSLLLPQDFHYKCPSSAVQIIKGDVIFSQSASSWLRDTKGNLLHNLLNHCQGEFLDFLHAAQGVLSEWLSMRGLSVSLADMYLSSDSHARKNLTDDVRCGLQDAEHISLVKLLMVDSNLDFLGGSLEESESSHDFGIDHLFDDRQKSAALSQVYVSAFKQVFKDIQNLFYQYASEDNSFLAMLKAGSKKSNLTRAVQHGLCLGLQHSSVTLSFRIPQQLSCGAWNSQKELESLNSTDDLAEFSRSYIPSAVIQSSFLSGLNPLECFVHSLTSRDGSFGGHADISGTLTRRIMFFMRDLCMGYDGTVRSAFGNQVVQFSHDINPTSPETIPDETPIDGPCTMGGQPVGSWAACAISEAAYSALDQPISALESSPLLNLKEILECGGNKVNNAASLFISEKLRRFPYGFEYAALEIKSHLERVQFLDIVSAVMIMLEPCGQTHVSSWACHFHINKVTAERRQINVQSVIDALNMSWNSTQVKLNAHLPDLQITSKDCSLEKEIASVCINIRIVGNNMNSGTQLETLEDTVIPLLLKSVIKGSSNVQKVDILWKDISNTSTSHMGVSGELYVRVFMSETCDKSRLWAVLLDDCIQLMDMIDWNRSYPDDIQAAASAFGIEFAKAQFLSKLASAVSDTGKAVLPAHLLLIADCLSFTGGFVALSASGLARQRKQTAVSSPFTQACFSSPSDCFINAAKMGTVDNLQGSIDALSWGNSPSLGTGAQFDILYSGKGHEVGKPEDIYNLLGSQVSANDQKVHVPREFSNISIKSLAKKSEFLRKNFKATHFIWMSKELRHILQKYEINQQLRELDEAIAAAALFFHPRSSEKIGCGLQGIKIGLSLEGSTSRCFQLIRTDGTVEEFSYHKCMHNALNLTAPTSAEKYQSMWLNGRI</sequence>
<evidence type="ECO:0000256" key="8">
    <source>
        <dbReference type="SAM" id="MobiDB-lite"/>
    </source>
</evidence>
<evidence type="ECO:0000256" key="5">
    <source>
        <dbReference type="ARBA" id="ARBA00023163"/>
    </source>
</evidence>
<dbReference type="Proteomes" id="UP001237642">
    <property type="component" value="Unassembled WGS sequence"/>
</dbReference>
<dbReference type="Pfam" id="PF04983">
    <property type="entry name" value="RNA_pol_Rpb1_3"/>
    <property type="match status" value="1"/>
</dbReference>
<dbReference type="InterPro" id="IPR044893">
    <property type="entry name" value="RNA_pol_Rpb1_clamp_domain"/>
</dbReference>
<dbReference type="SMART" id="SM00663">
    <property type="entry name" value="RPOLA_N"/>
    <property type="match status" value="1"/>
</dbReference>
<dbReference type="EC" id="2.7.7.6" evidence="7"/>
<gene>
    <name evidence="10" type="ORF">POM88_030623</name>
</gene>
<dbReference type="GO" id="GO:0003677">
    <property type="term" value="F:DNA binding"/>
    <property type="evidence" value="ECO:0007669"/>
    <property type="project" value="InterPro"/>
</dbReference>
<dbReference type="InterPro" id="IPR042102">
    <property type="entry name" value="RNA_pol_Rpb1_3_sf"/>
</dbReference>
<dbReference type="Gene3D" id="3.30.1490.180">
    <property type="entry name" value="RNA polymerase ii"/>
    <property type="match status" value="1"/>
</dbReference>
<comment type="function">
    <text evidence="7">DNA-dependent RNA polymerase catalyzes the transcription of DNA into RNA using the four ribonucleoside triphosphates as substrates.</text>
</comment>
<evidence type="ECO:0000313" key="11">
    <source>
        <dbReference type="Proteomes" id="UP001237642"/>
    </source>
</evidence>
<dbReference type="GO" id="GO:0000428">
    <property type="term" value="C:DNA-directed RNA polymerase complex"/>
    <property type="evidence" value="ECO:0007669"/>
    <property type="project" value="UniProtKB-KW"/>
</dbReference>
<dbReference type="InterPro" id="IPR038120">
    <property type="entry name" value="Rpb1_funnel_sf"/>
</dbReference>
<dbReference type="InterPro" id="IPR040403">
    <property type="entry name" value="NRPD1_N"/>
</dbReference>
<dbReference type="PANTHER" id="PTHR19376:SF36">
    <property type="entry name" value="DNA-DIRECTED RNA POLYMERASE IV SUBUNIT 1"/>
    <property type="match status" value="1"/>
</dbReference>
<proteinExistence type="inferred from homology"/>
<dbReference type="Pfam" id="PF11523">
    <property type="entry name" value="DUF3223"/>
    <property type="match status" value="1"/>
</dbReference>
<dbReference type="GO" id="GO:0003899">
    <property type="term" value="F:DNA-directed RNA polymerase activity"/>
    <property type="evidence" value="ECO:0007669"/>
    <property type="project" value="UniProtKB-EC"/>
</dbReference>
<dbReference type="Pfam" id="PF00623">
    <property type="entry name" value="RNA_pol_Rpb1_2"/>
    <property type="match status" value="1"/>
</dbReference>
<evidence type="ECO:0000256" key="3">
    <source>
        <dbReference type="ARBA" id="ARBA00022695"/>
    </source>
</evidence>
<keyword evidence="11" id="KW-1185">Reference proteome</keyword>
<evidence type="ECO:0000256" key="6">
    <source>
        <dbReference type="ARBA" id="ARBA00048552"/>
    </source>
</evidence>
<dbReference type="InterPro" id="IPR006592">
    <property type="entry name" value="RNA_pol_N"/>
</dbReference>
<keyword evidence="1 7" id="KW-0240">DNA-directed RNA polymerase</keyword>
<dbReference type="Gene3D" id="1.10.274.100">
    <property type="entry name" value="RNA polymerase Rpb1, domain 3"/>
    <property type="match status" value="1"/>
</dbReference>
<evidence type="ECO:0000256" key="7">
    <source>
        <dbReference type="RuleBase" id="RU004279"/>
    </source>
</evidence>
<reference evidence="10" key="1">
    <citation type="submission" date="2023-02" db="EMBL/GenBank/DDBJ databases">
        <title>Genome of toxic invasive species Heracleum sosnowskyi carries increased number of genes despite the absence of recent whole-genome duplications.</title>
        <authorList>
            <person name="Schelkunov M."/>
            <person name="Shtratnikova V."/>
            <person name="Makarenko M."/>
            <person name="Klepikova A."/>
            <person name="Omelchenko D."/>
            <person name="Novikova G."/>
            <person name="Obukhova E."/>
            <person name="Bogdanov V."/>
            <person name="Penin A."/>
            <person name="Logacheva M."/>
        </authorList>
    </citation>
    <scope>NUCLEOTIDE SEQUENCE</scope>
    <source>
        <strain evidence="10">Hsosn_3</strain>
        <tissue evidence="10">Leaf</tissue>
    </source>
</reference>
<dbReference type="InterPro" id="IPR007080">
    <property type="entry name" value="RNA_pol_Rpb1_1"/>
</dbReference>
<dbReference type="InterPro" id="IPR007066">
    <property type="entry name" value="RNA_pol_Rpb1_3"/>
</dbReference>
<evidence type="ECO:0000256" key="2">
    <source>
        <dbReference type="ARBA" id="ARBA00022679"/>
    </source>
</evidence>
<dbReference type="Pfam" id="PF04998">
    <property type="entry name" value="RNA_pol_Rpb1_5"/>
    <property type="match status" value="1"/>
</dbReference>
<dbReference type="InterPro" id="IPR000722">
    <property type="entry name" value="RNA_pol_asu"/>
</dbReference>
<evidence type="ECO:0000313" key="10">
    <source>
        <dbReference type="EMBL" id="KAK1374430.1"/>
    </source>
</evidence>
<dbReference type="SUPFAM" id="SSF64484">
    <property type="entry name" value="beta and beta-prime subunits of DNA dependent RNA-polymerase"/>
    <property type="match status" value="1"/>
</dbReference>
<feature type="compositionally biased region" description="Basic residues" evidence="8">
    <location>
        <begin position="117"/>
        <end position="130"/>
    </location>
</feature>
<reference evidence="10" key="2">
    <citation type="submission" date="2023-05" db="EMBL/GenBank/DDBJ databases">
        <authorList>
            <person name="Schelkunov M.I."/>
        </authorList>
    </citation>
    <scope>NUCLEOTIDE SEQUENCE</scope>
    <source>
        <strain evidence="10">Hsosn_3</strain>
        <tissue evidence="10">Leaf</tissue>
    </source>
</reference>
<feature type="region of interest" description="Disordered" evidence="8">
    <location>
        <begin position="108"/>
        <end position="130"/>
    </location>
</feature>
<name>A0AAD8MFX3_9APIA</name>
<accession>A0AAD8MFX3</accession>